<comment type="caution">
    <text evidence="2">The sequence shown here is derived from an EMBL/GenBank/DDBJ whole genome shotgun (WGS) entry which is preliminary data.</text>
</comment>
<feature type="region of interest" description="Disordered" evidence="1">
    <location>
        <begin position="136"/>
        <end position="164"/>
    </location>
</feature>
<evidence type="ECO:0000313" key="3">
    <source>
        <dbReference type="Proteomes" id="UP000092177"/>
    </source>
</evidence>
<proteinExistence type="predicted"/>
<dbReference type="KEGG" id="chig:CH63R_06275"/>
<dbReference type="Gene3D" id="3.30.465.10">
    <property type="match status" value="1"/>
</dbReference>
<reference evidence="3" key="1">
    <citation type="journal article" date="2017" name="BMC Genomics">
        <title>Gapless genome assembly of Colletotrichum higginsianum reveals chromosome structure and association of transposable elements with secondary metabolite gene clusters.</title>
        <authorList>
            <person name="Dallery J.-F."/>
            <person name="Lapalu N."/>
            <person name="Zampounis A."/>
            <person name="Pigne S."/>
            <person name="Luyten I."/>
            <person name="Amselem J."/>
            <person name="Wittenberg A.H.J."/>
            <person name="Zhou S."/>
            <person name="de Queiroz M.V."/>
            <person name="Robin G.P."/>
            <person name="Auger A."/>
            <person name="Hainaut M."/>
            <person name="Henrissat B."/>
            <person name="Kim K.-T."/>
            <person name="Lee Y.-H."/>
            <person name="Lespinet O."/>
            <person name="Schwartz D.C."/>
            <person name="Thon M.R."/>
            <person name="O'Connell R.J."/>
        </authorList>
    </citation>
    <scope>NUCLEOTIDE SEQUENCE [LARGE SCALE GENOMIC DNA]</scope>
    <source>
        <strain evidence="3">IMI 349063</strain>
    </source>
</reference>
<keyword evidence="3" id="KW-1185">Reference proteome</keyword>
<accession>A0A1B7YER8</accession>
<name>A0A1B7YER8_COLHI</name>
<feature type="compositionally biased region" description="Basic and acidic residues" evidence="1">
    <location>
        <begin position="136"/>
        <end position="147"/>
    </location>
</feature>
<evidence type="ECO:0000313" key="2">
    <source>
        <dbReference type="EMBL" id="OBR10583.1"/>
    </source>
</evidence>
<evidence type="ECO:0000256" key="1">
    <source>
        <dbReference type="SAM" id="MobiDB-lite"/>
    </source>
</evidence>
<dbReference type="EMBL" id="LTAN01000004">
    <property type="protein sequence ID" value="OBR10583.1"/>
    <property type="molecule type" value="Genomic_DNA"/>
</dbReference>
<dbReference type="RefSeq" id="XP_018159100.1">
    <property type="nucleotide sequence ID" value="XM_018301250.1"/>
</dbReference>
<dbReference type="AlphaFoldDB" id="A0A1B7YER8"/>
<dbReference type="Proteomes" id="UP000092177">
    <property type="component" value="Chromosome 4"/>
</dbReference>
<gene>
    <name evidence="2" type="ORF">CH63R_06275</name>
</gene>
<protein>
    <submittedName>
        <fullName evidence="2">Putative Alpha methylacyl-CoA racemase</fullName>
    </submittedName>
</protein>
<sequence length="250" mass="27299">MPFLSVIQPTSLFHEASHFELVKLSKPTTPLDHGISSLTELSHHRPIPRRGADKIWYLLEDIVDWVVGIVMSDMAETTQRAGGLSRHAANGISPPNGIVGHLVRLTNNPRDGSYPGTHSPAAKLHAGAVRKVDPWRPGDLRRRECPRRAQGRAPAPPPPRVPGSVNVEGAYALLEPGVSLLPRRARLPREAQPARAFFGSPCLWAKAPSSATPYGDHWGMHCGMEVVLPKGKLVRASMGGEHMIKICYRS</sequence>
<dbReference type="VEuPathDB" id="FungiDB:CH63R_06275"/>
<organism evidence="2 3">
    <name type="scientific">Colletotrichum higginsianum (strain IMI 349063)</name>
    <name type="common">Crucifer anthracnose fungus</name>
    <dbReference type="NCBI Taxonomy" id="759273"/>
    <lineage>
        <taxon>Eukaryota</taxon>
        <taxon>Fungi</taxon>
        <taxon>Dikarya</taxon>
        <taxon>Ascomycota</taxon>
        <taxon>Pezizomycotina</taxon>
        <taxon>Sordariomycetes</taxon>
        <taxon>Hypocreomycetidae</taxon>
        <taxon>Glomerellales</taxon>
        <taxon>Glomerellaceae</taxon>
        <taxon>Colletotrichum</taxon>
        <taxon>Colletotrichum destructivum species complex</taxon>
    </lineage>
</organism>
<dbReference type="GeneID" id="28865357"/>
<dbReference type="InterPro" id="IPR016169">
    <property type="entry name" value="FAD-bd_PCMH_sub2"/>
</dbReference>